<evidence type="ECO:0000313" key="3">
    <source>
        <dbReference type="WBParaSite" id="EEL_0000172701-mRNA-1"/>
    </source>
</evidence>
<protein>
    <submittedName>
        <fullName evidence="3">RanBD1 domain-containing protein</fullName>
    </submittedName>
</protein>
<reference evidence="3" key="1">
    <citation type="submission" date="2017-02" db="UniProtKB">
        <authorList>
            <consortium name="WormBaseParasite"/>
        </authorList>
    </citation>
    <scope>IDENTIFICATION</scope>
</reference>
<accession>A0A0R3RJR8</accession>
<dbReference type="STRING" id="1147741.A0A0R3RJR8"/>
<evidence type="ECO:0000256" key="1">
    <source>
        <dbReference type="SAM" id="MobiDB-lite"/>
    </source>
</evidence>
<feature type="region of interest" description="Disordered" evidence="1">
    <location>
        <begin position="355"/>
        <end position="386"/>
    </location>
</feature>
<feature type="region of interest" description="Disordered" evidence="1">
    <location>
        <begin position="166"/>
        <end position="185"/>
    </location>
</feature>
<feature type="compositionally biased region" description="Low complexity" evidence="1">
    <location>
        <begin position="373"/>
        <end position="386"/>
    </location>
</feature>
<keyword evidence="2" id="KW-1185">Reference proteome</keyword>
<dbReference type="WBParaSite" id="EEL_0000172701-mRNA-1">
    <property type="protein sequence ID" value="EEL_0000172701-mRNA-1"/>
    <property type="gene ID" value="EEL_0000172701"/>
</dbReference>
<organism evidence="2 3">
    <name type="scientific">Elaeophora elaphi</name>
    <dbReference type="NCBI Taxonomy" id="1147741"/>
    <lineage>
        <taxon>Eukaryota</taxon>
        <taxon>Metazoa</taxon>
        <taxon>Ecdysozoa</taxon>
        <taxon>Nematoda</taxon>
        <taxon>Chromadorea</taxon>
        <taxon>Rhabditida</taxon>
        <taxon>Spirurina</taxon>
        <taxon>Spiruromorpha</taxon>
        <taxon>Filarioidea</taxon>
        <taxon>Onchocercidae</taxon>
        <taxon>Elaeophora</taxon>
    </lineage>
</organism>
<dbReference type="AlphaFoldDB" id="A0A0R3RJR8"/>
<evidence type="ECO:0000313" key="2">
    <source>
        <dbReference type="Proteomes" id="UP000050640"/>
    </source>
</evidence>
<feature type="compositionally biased region" description="Low complexity" evidence="1">
    <location>
        <begin position="355"/>
        <end position="365"/>
    </location>
</feature>
<sequence length="506" mass="51560">MDIGTQSSDYLFPKETKTPTDMTTSISVVPANFIPSEIDKPQTVQACHLFFNQAQKLAESAADSSTALSPSFVNLSNSATTTPTSSSFFATGTIVKQLPAGESSTNIPETVAVNQEQHDDVTFSFKKLDATSAVRNDASQGTVSFINTTPTGPDYTSAATQKTFSMKNDGTDAGSGESATTSDSLTNISATTASSSTTISEINRTSAQGSETVRLSNEMTVTDSTASMASPKTSGSETNIAFTFKLPTTGNQQTASVPNGSIGGCTTNATVDLQSKDLDVIGDDGMMEAEGTSAAPTTLFSSSLSFGMQGTTSSANATQNVFGSGLKFLSSAQPQTSSLFGSAAAGNKGSSVFASGSTTSSGNNGLFSRTQRSSPASSTFSFDSTTNPVNSSSLFGVKPTTGGTTFGGAPSFGSKPVFGTPSPLVSAFGQQRSQSTASTTSGFSNFAKTSTVGFGSLAASQQQQSSVFGGSGFGALAQQPQKSSIFGGGLNSSVTNRYSVTHLGIE</sequence>
<proteinExistence type="predicted"/>
<name>A0A0R3RJR8_9BILA</name>
<dbReference type="Proteomes" id="UP000050640">
    <property type="component" value="Unplaced"/>
</dbReference>